<dbReference type="PANTHER" id="PTHR47165:SF4">
    <property type="entry name" value="OS03G0429900 PROTEIN"/>
    <property type="match status" value="1"/>
</dbReference>
<reference evidence="1" key="1">
    <citation type="submission" date="2020-07" db="EMBL/GenBank/DDBJ databases">
        <title>Ethylene signaling mediates host invasion by parasitic plants.</title>
        <authorList>
            <person name="Yoshida S."/>
        </authorList>
    </citation>
    <scope>NUCLEOTIDE SEQUENCE</scope>
    <source>
        <strain evidence="1">Okayama</strain>
    </source>
</reference>
<name>A0A830BJ68_9LAMI</name>
<evidence type="ECO:0000313" key="1">
    <source>
        <dbReference type="EMBL" id="GFP86242.1"/>
    </source>
</evidence>
<proteinExistence type="predicted"/>
<dbReference type="Gene3D" id="2.40.50.140">
    <property type="entry name" value="Nucleic acid-binding proteins"/>
    <property type="match status" value="1"/>
</dbReference>
<gene>
    <name evidence="1" type="ORF">PHJA_000768000</name>
</gene>
<dbReference type="Proteomes" id="UP000653305">
    <property type="component" value="Unassembled WGS sequence"/>
</dbReference>
<evidence type="ECO:0000313" key="2">
    <source>
        <dbReference type="Proteomes" id="UP000653305"/>
    </source>
</evidence>
<accession>A0A830BJ68</accession>
<protein>
    <submittedName>
        <fullName evidence="1">Uncharacterized protein</fullName>
    </submittedName>
</protein>
<dbReference type="EMBL" id="BMAC01000122">
    <property type="protein sequence ID" value="GFP86242.1"/>
    <property type="molecule type" value="Genomic_DNA"/>
</dbReference>
<comment type="caution">
    <text evidence="1">The sequence shown here is derived from an EMBL/GenBank/DDBJ whole genome shotgun (WGS) entry which is preliminary data.</text>
</comment>
<dbReference type="InterPro" id="IPR012340">
    <property type="entry name" value="NA-bd_OB-fold"/>
</dbReference>
<dbReference type="AlphaFoldDB" id="A0A830BJ68"/>
<sequence length="136" mass="15694">MHGTIPSEYSADFEDQLMEGNVYKINMFQVTKRKQSHNAVPLQKMLYLSSTTRIEQINDNLDKYPQHYFQFATMDDIIARTDREYFMTDVIGLLTSMTPISSIQISPKQVSANITGQSSAKNLTVHKRDIFIKLLR</sequence>
<keyword evidence="2" id="KW-1185">Reference proteome</keyword>
<dbReference type="OrthoDB" id="1699198at2759"/>
<organism evidence="1 2">
    <name type="scientific">Phtheirospermum japonicum</name>
    <dbReference type="NCBI Taxonomy" id="374723"/>
    <lineage>
        <taxon>Eukaryota</taxon>
        <taxon>Viridiplantae</taxon>
        <taxon>Streptophyta</taxon>
        <taxon>Embryophyta</taxon>
        <taxon>Tracheophyta</taxon>
        <taxon>Spermatophyta</taxon>
        <taxon>Magnoliopsida</taxon>
        <taxon>eudicotyledons</taxon>
        <taxon>Gunneridae</taxon>
        <taxon>Pentapetalae</taxon>
        <taxon>asterids</taxon>
        <taxon>lamiids</taxon>
        <taxon>Lamiales</taxon>
        <taxon>Orobanchaceae</taxon>
        <taxon>Orobanchaceae incertae sedis</taxon>
        <taxon>Phtheirospermum</taxon>
    </lineage>
</organism>
<dbReference type="PANTHER" id="PTHR47165">
    <property type="entry name" value="OS03G0429900 PROTEIN"/>
    <property type="match status" value="1"/>
</dbReference>